<gene>
    <name evidence="2" type="ORF">ASPSYDRAFT_38660</name>
</gene>
<proteinExistence type="predicted"/>
<reference evidence="3" key="1">
    <citation type="journal article" date="2017" name="Genome Biol.">
        <title>Comparative genomics reveals high biological diversity and specific adaptations in the industrially and medically important fungal genus Aspergillus.</title>
        <authorList>
            <person name="de Vries R.P."/>
            <person name="Riley R."/>
            <person name="Wiebenga A."/>
            <person name="Aguilar-Osorio G."/>
            <person name="Amillis S."/>
            <person name="Uchima C.A."/>
            <person name="Anderluh G."/>
            <person name="Asadollahi M."/>
            <person name="Askin M."/>
            <person name="Barry K."/>
            <person name="Battaglia E."/>
            <person name="Bayram O."/>
            <person name="Benocci T."/>
            <person name="Braus-Stromeyer S.A."/>
            <person name="Caldana C."/>
            <person name="Canovas D."/>
            <person name="Cerqueira G.C."/>
            <person name="Chen F."/>
            <person name="Chen W."/>
            <person name="Choi C."/>
            <person name="Clum A."/>
            <person name="Dos Santos R.A."/>
            <person name="Damasio A.R."/>
            <person name="Diallinas G."/>
            <person name="Emri T."/>
            <person name="Fekete E."/>
            <person name="Flipphi M."/>
            <person name="Freyberg S."/>
            <person name="Gallo A."/>
            <person name="Gournas C."/>
            <person name="Habgood R."/>
            <person name="Hainaut M."/>
            <person name="Harispe M.L."/>
            <person name="Henrissat B."/>
            <person name="Hilden K.S."/>
            <person name="Hope R."/>
            <person name="Hossain A."/>
            <person name="Karabika E."/>
            <person name="Karaffa L."/>
            <person name="Karanyi Z."/>
            <person name="Krasevec N."/>
            <person name="Kuo A."/>
            <person name="Kusch H."/>
            <person name="LaButti K."/>
            <person name="Lagendijk E.L."/>
            <person name="Lapidus A."/>
            <person name="Levasseur A."/>
            <person name="Lindquist E."/>
            <person name="Lipzen A."/>
            <person name="Logrieco A.F."/>
            <person name="MacCabe A."/>
            <person name="Maekelae M.R."/>
            <person name="Malavazi I."/>
            <person name="Melin P."/>
            <person name="Meyer V."/>
            <person name="Mielnichuk N."/>
            <person name="Miskei M."/>
            <person name="Molnar A.P."/>
            <person name="Mule G."/>
            <person name="Ngan C.Y."/>
            <person name="Orejas M."/>
            <person name="Orosz E."/>
            <person name="Ouedraogo J.P."/>
            <person name="Overkamp K.M."/>
            <person name="Park H.-S."/>
            <person name="Perrone G."/>
            <person name="Piumi F."/>
            <person name="Punt P.J."/>
            <person name="Ram A.F."/>
            <person name="Ramon A."/>
            <person name="Rauscher S."/>
            <person name="Record E."/>
            <person name="Riano-Pachon D.M."/>
            <person name="Robert V."/>
            <person name="Roehrig J."/>
            <person name="Ruller R."/>
            <person name="Salamov A."/>
            <person name="Salih N.S."/>
            <person name="Samson R.A."/>
            <person name="Sandor E."/>
            <person name="Sanguinetti M."/>
            <person name="Schuetze T."/>
            <person name="Sepcic K."/>
            <person name="Shelest E."/>
            <person name="Sherlock G."/>
            <person name="Sophianopoulou V."/>
            <person name="Squina F.M."/>
            <person name="Sun H."/>
            <person name="Susca A."/>
            <person name="Todd R.B."/>
            <person name="Tsang A."/>
            <person name="Unkles S.E."/>
            <person name="van de Wiele N."/>
            <person name="van Rossen-Uffink D."/>
            <person name="Oliveira J.V."/>
            <person name="Vesth T.C."/>
            <person name="Visser J."/>
            <person name="Yu J.-H."/>
            <person name="Zhou M."/>
            <person name="Andersen M.R."/>
            <person name="Archer D.B."/>
            <person name="Baker S.E."/>
            <person name="Benoit I."/>
            <person name="Brakhage A.A."/>
            <person name="Braus G.H."/>
            <person name="Fischer R."/>
            <person name="Frisvad J.C."/>
            <person name="Goldman G.H."/>
            <person name="Houbraken J."/>
            <person name="Oakley B."/>
            <person name="Pocsi I."/>
            <person name="Scazzocchio C."/>
            <person name="Seiboth B."/>
            <person name="vanKuyk P.A."/>
            <person name="Wortman J."/>
            <person name="Dyer P.S."/>
            <person name="Grigoriev I.V."/>
        </authorList>
    </citation>
    <scope>NUCLEOTIDE SEQUENCE [LARGE SCALE GENOMIC DNA]</scope>
    <source>
        <strain evidence="3">CBS 593.65</strain>
    </source>
</reference>
<keyword evidence="3" id="KW-1185">Reference proteome</keyword>
<dbReference type="VEuPathDB" id="FungiDB:ASPSYDRAFT_38660"/>
<protein>
    <submittedName>
        <fullName evidence="2">Uncharacterized protein</fullName>
    </submittedName>
</protein>
<dbReference type="OrthoDB" id="4475425at2759"/>
<dbReference type="EMBL" id="KV878582">
    <property type="protein sequence ID" value="OJJ64002.1"/>
    <property type="molecule type" value="Genomic_DNA"/>
</dbReference>
<evidence type="ECO:0000256" key="1">
    <source>
        <dbReference type="SAM" id="MobiDB-lite"/>
    </source>
</evidence>
<dbReference type="RefSeq" id="XP_040707808.1">
    <property type="nucleotide sequence ID" value="XM_040845754.1"/>
</dbReference>
<dbReference type="AlphaFoldDB" id="A0A1L9TX87"/>
<dbReference type="GeneID" id="63761827"/>
<dbReference type="Proteomes" id="UP000184356">
    <property type="component" value="Unassembled WGS sequence"/>
</dbReference>
<sequence length="212" mass="23781">MQPNENPESISPLQAHLNTLQNLPLLTTIEAIHTLLPHLTPSISPTGTRLVSYTPNNDTEASTEQRNNLTGYGTLDTLGRIYLKCADRCTREHAPFKTRLLHTDLDPAMEEIYSASHDQLMDGLKDGSVKIPPPDENEVQMCACCRGDPDATILMRLHEGIALYFWENEYKDIFGDEKNSGGMYGSEETFLMASREQVERNAREVEEGLSKL</sequence>
<name>A0A1L9TX87_9EURO</name>
<evidence type="ECO:0000313" key="2">
    <source>
        <dbReference type="EMBL" id="OJJ64002.1"/>
    </source>
</evidence>
<evidence type="ECO:0000313" key="3">
    <source>
        <dbReference type="Proteomes" id="UP000184356"/>
    </source>
</evidence>
<feature type="region of interest" description="Disordered" evidence="1">
    <location>
        <begin position="44"/>
        <end position="68"/>
    </location>
</feature>
<organism evidence="2 3">
    <name type="scientific">Aspergillus sydowii CBS 593.65</name>
    <dbReference type="NCBI Taxonomy" id="1036612"/>
    <lineage>
        <taxon>Eukaryota</taxon>
        <taxon>Fungi</taxon>
        <taxon>Dikarya</taxon>
        <taxon>Ascomycota</taxon>
        <taxon>Pezizomycotina</taxon>
        <taxon>Eurotiomycetes</taxon>
        <taxon>Eurotiomycetidae</taxon>
        <taxon>Eurotiales</taxon>
        <taxon>Aspergillaceae</taxon>
        <taxon>Aspergillus</taxon>
        <taxon>Aspergillus subgen. Nidulantes</taxon>
    </lineage>
</organism>
<accession>A0A1L9TX87</accession>